<reference evidence="7" key="1">
    <citation type="submission" date="2021-01" db="EMBL/GenBank/DDBJ databases">
        <title>Whole genome shotgun sequence of Rugosimonospora africana NBRC 104875.</title>
        <authorList>
            <person name="Komaki H."/>
            <person name="Tamura T."/>
        </authorList>
    </citation>
    <scope>NUCLEOTIDE SEQUENCE</scope>
    <source>
        <strain evidence="7">NBRC 104875</strain>
    </source>
</reference>
<dbReference type="InterPro" id="IPR036396">
    <property type="entry name" value="Cyt_P450_sf"/>
</dbReference>
<proteinExistence type="inferred from homology"/>
<dbReference type="RefSeq" id="WP_203915630.1">
    <property type="nucleotide sequence ID" value="NZ_BONZ01000001.1"/>
</dbReference>
<dbReference type="GO" id="GO:0036199">
    <property type="term" value="F:cholest-4-en-3-one 26-monooxygenase activity"/>
    <property type="evidence" value="ECO:0007669"/>
    <property type="project" value="TreeGrafter"/>
</dbReference>
<dbReference type="GO" id="GO:0017000">
    <property type="term" value="P:antibiotic biosynthetic process"/>
    <property type="evidence" value="ECO:0007669"/>
    <property type="project" value="UniProtKB-ARBA"/>
</dbReference>
<evidence type="ECO:0000313" key="7">
    <source>
        <dbReference type="EMBL" id="GIH11901.1"/>
    </source>
</evidence>
<comment type="caution">
    <text evidence="7">The sequence shown here is derived from an EMBL/GenBank/DDBJ whole genome shotgun (WGS) entry which is preliminary data.</text>
</comment>
<dbReference type="AlphaFoldDB" id="A0A8J3QMR1"/>
<evidence type="ECO:0000256" key="3">
    <source>
        <dbReference type="ARBA" id="ARBA00022723"/>
    </source>
</evidence>
<dbReference type="EMBL" id="BONZ01000001">
    <property type="protein sequence ID" value="GIH11901.1"/>
    <property type="molecule type" value="Genomic_DNA"/>
</dbReference>
<keyword evidence="8" id="KW-1185">Reference proteome</keyword>
<sequence length="411" mass="44939">MTATTVAPESLDTIDLADPKLHAEHDLSEIWRHLRATRPVYWQPLRGTQPGFWAITRYADALSVYRDSDRFTTERGNALGTILHGGDSAAGVMLAVTDGTRHHEIRAILQRAFSARALAAIGESLRRTVDRLLTEAIDKGECDFARDVAGNVPLGAICDLLDVPQDDRRYLLSLTAHAWSSDHADAPPIDSWSARNEILLYFADLSKVRQRSSRTDVVSLLTNATIGGDNLRDAELVANCYGLMIGGDETGRHAISGGLQALLDHPDEWRRLKDGEAGLASGAEEVLRWTTPSIHSGRAATVDVTVGGEQIHAGDAVSVWISSANRDETVFPDPDRFDLNRDPNKHLTFALGSHFCLGHLLGRMEVEAVLEGLRRRVRSVRQTGPAQRIYSSVLSGLSSLPVVLEPEPARS</sequence>
<dbReference type="Gene3D" id="1.10.630.10">
    <property type="entry name" value="Cytochrome P450"/>
    <property type="match status" value="1"/>
</dbReference>
<comment type="similarity">
    <text evidence="1">Belongs to the cytochrome P450 family.</text>
</comment>
<evidence type="ECO:0000313" key="8">
    <source>
        <dbReference type="Proteomes" id="UP000642748"/>
    </source>
</evidence>
<dbReference type="GO" id="GO:0008395">
    <property type="term" value="F:steroid hydroxylase activity"/>
    <property type="evidence" value="ECO:0007669"/>
    <property type="project" value="TreeGrafter"/>
</dbReference>
<accession>A0A8J3QMR1</accession>
<keyword evidence="2" id="KW-0349">Heme</keyword>
<evidence type="ECO:0000256" key="4">
    <source>
        <dbReference type="ARBA" id="ARBA00023002"/>
    </source>
</evidence>
<dbReference type="Proteomes" id="UP000642748">
    <property type="component" value="Unassembled WGS sequence"/>
</dbReference>
<evidence type="ECO:0000256" key="6">
    <source>
        <dbReference type="ARBA" id="ARBA00023033"/>
    </source>
</evidence>
<dbReference type="PANTHER" id="PTHR46696">
    <property type="entry name" value="P450, PUTATIVE (EUROFUNG)-RELATED"/>
    <property type="match status" value="1"/>
</dbReference>
<dbReference type="SUPFAM" id="SSF48264">
    <property type="entry name" value="Cytochrome P450"/>
    <property type="match status" value="1"/>
</dbReference>
<organism evidence="7 8">
    <name type="scientific">Rugosimonospora africana</name>
    <dbReference type="NCBI Taxonomy" id="556532"/>
    <lineage>
        <taxon>Bacteria</taxon>
        <taxon>Bacillati</taxon>
        <taxon>Actinomycetota</taxon>
        <taxon>Actinomycetes</taxon>
        <taxon>Micromonosporales</taxon>
        <taxon>Micromonosporaceae</taxon>
        <taxon>Rugosimonospora</taxon>
    </lineage>
</organism>
<gene>
    <name evidence="7" type="ORF">Raf01_00730</name>
</gene>
<evidence type="ECO:0000256" key="1">
    <source>
        <dbReference type="ARBA" id="ARBA00010617"/>
    </source>
</evidence>
<dbReference type="PRINTS" id="PR00359">
    <property type="entry name" value="BP450"/>
</dbReference>
<evidence type="ECO:0000256" key="2">
    <source>
        <dbReference type="ARBA" id="ARBA00022617"/>
    </source>
</evidence>
<dbReference type="GO" id="GO:0006707">
    <property type="term" value="P:cholesterol catabolic process"/>
    <property type="evidence" value="ECO:0007669"/>
    <property type="project" value="TreeGrafter"/>
</dbReference>
<keyword evidence="3" id="KW-0479">Metal-binding</keyword>
<evidence type="ECO:0000256" key="5">
    <source>
        <dbReference type="ARBA" id="ARBA00023004"/>
    </source>
</evidence>
<protein>
    <submittedName>
        <fullName evidence="7">Cytochrome P450</fullName>
    </submittedName>
</protein>
<dbReference type="InterPro" id="IPR001128">
    <property type="entry name" value="Cyt_P450"/>
</dbReference>
<dbReference type="FunFam" id="1.10.630.10:FF:000018">
    <property type="entry name" value="Cytochrome P450 monooxygenase"/>
    <property type="match status" value="1"/>
</dbReference>
<keyword evidence="6" id="KW-0503">Monooxygenase</keyword>
<dbReference type="PANTHER" id="PTHR46696:SF4">
    <property type="entry name" value="BIOTIN BIOSYNTHESIS CYTOCHROME P450"/>
    <property type="match status" value="1"/>
</dbReference>
<dbReference type="Pfam" id="PF00067">
    <property type="entry name" value="p450"/>
    <property type="match status" value="1"/>
</dbReference>
<dbReference type="InterPro" id="IPR002397">
    <property type="entry name" value="Cyt_P450_B"/>
</dbReference>
<dbReference type="CDD" id="cd11033">
    <property type="entry name" value="CYP142-like"/>
    <property type="match status" value="1"/>
</dbReference>
<dbReference type="GO" id="GO:0005506">
    <property type="term" value="F:iron ion binding"/>
    <property type="evidence" value="ECO:0007669"/>
    <property type="project" value="InterPro"/>
</dbReference>
<dbReference type="GO" id="GO:0020037">
    <property type="term" value="F:heme binding"/>
    <property type="evidence" value="ECO:0007669"/>
    <property type="project" value="InterPro"/>
</dbReference>
<name>A0A8J3QMR1_9ACTN</name>
<keyword evidence="4" id="KW-0560">Oxidoreductase</keyword>
<keyword evidence="5" id="KW-0408">Iron</keyword>